<keyword evidence="2" id="KW-0812">Transmembrane</keyword>
<reference evidence="9 10" key="1">
    <citation type="journal article" date="2018" name="Sci. Rep.">
        <title>Genomic diversity and distribution of Bifidobacterium longum subsp. longum across the human lifespan.</title>
        <authorList>
            <person name="Odamaki T."/>
            <person name="Bottacini F."/>
            <person name="Kato K."/>
            <person name="Mitsuyama E."/>
            <person name="Yoshida K."/>
            <person name="Horigome A."/>
            <person name="Xiao J.Z."/>
            <person name="van Sinderen D."/>
        </authorList>
    </citation>
    <scope>NUCLEOTIDE SEQUENCE [LARGE SCALE GENOMIC DNA]</scope>
    <source>
        <strain evidence="4 9">MCC10009</strain>
        <strain evidence="5 12">MCC10015</strain>
        <strain evidence="6 10">MCC10096</strain>
        <strain evidence="7 13">MCC10100</strain>
        <strain evidence="8 11">MCC10118</strain>
    </source>
</reference>
<comment type="caution">
    <text evidence="7">The sequence shown here is derived from an EMBL/GenBank/DDBJ whole genome shotgun (WGS) entry which is preliminary data.</text>
</comment>
<feature type="transmembrane region" description="Helical" evidence="2">
    <location>
        <begin position="59"/>
        <end position="78"/>
    </location>
</feature>
<feature type="transmembrane region" description="Helical" evidence="2">
    <location>
        <begin position="153"/>
        <end position="174"/>
    </location>
</feature>
<proteinExistence type="predicted"/>
<reference evidence="7" key="2">
    <citation type="submission" date="2019-02" db="EMBL/GenBank/DDBJ databases">
        <authorList>
            <person name="Odamaki T."/>
        </authorList>
    </citation>
    <scope>NUCLEOTIDE SEQUENCE</scope>
    <source>
        <strain evidence="4">MCC10009</strain>
        <strain evidence="5">MCC10015</strain>
        <strain evidence="6">MCC10096</strain>
        <strain evidence="7">MCC10100</strain>
        <strain evidence="8">MCC10118</strain>
    </source>
</reference>
<keyword evidence="2" id="KW-1133">Transmembrane helix</keyword>
<gene>
    <name evidence="3" type="ORF">MCC00316_00380</name>
    <name evidence="4" type="ORF">MCC10009_0927</name>
    <name evidence="5" type="ORF">MCC10015_0997</name>
    <name evidence="6" type="ORF">MCC10096_0931</name>
    <name evidence="7" type="ORF">MCC10100_0974</name>
    <name evidence="8" type="ORF">MCC10118_0939</name>
</gene>
<feature type="transmembrane region" description="Helical" evidence="2">
    <location>
        <begin position="186"/>
        <end position="206"/>
    </location>
</feature>
<sequence>MVAASTAFSPSSTMTASLVESTGLPSAAIPVHEDGNNGNGDSSADGSGDDGGMVRSLSLWNYFTMGFGAIIGTVWVLLVGDWMIVGGGPVEAMIAFVLGAVFLLPIGSTSGAVTMVGSFLPGVLVMTPLFYTGFDTIPQSAEEASEGLDWKKFGMVISASLLAAGLIIIGLQVLPFSPAALKPTSWAIVAVWICWVWHCVGSVHVHGANSGAPVGREPFSRARPKAYRGRRPRSPFCACVPTVAGNTPHSRPR</sequence>
<dbReference type="GeneID" id="69579244"/>
<dbReference type="EMBL" id="SHPX01000018">
    <property type="protein sequence ID" value="TCD97705.1"/>
    <property type="molecule type" value="Genomic_DNA"/>
</dbReference>
<protein>
    <submittedName>
        <fullName evidence="7">Uncharacterized protein</fullName>
    </submittedName>
</protein>
<evidence type="ECO:0000313" key="5">
    <source>
        <dbReference type="EMBL" id="TCD97705.1"/>
    </source>
</evidence>
<dbReference type="Proteomes" id="UP000294241">
    <property type="component" value="Unassembled WGS sequence"/>
</dbReference>
<dbReference type="EMBL" id="SHTH01000008">
    <property type="protein sequence ID" value="TCF70097.1"/>
    <property type="molecule type" value="Genomic_DNA"/>
</dbReference>
<dbReference type="Proteomes" id="UP000663812">
    <property type="component" value="Unassembled WGS sequence"/>
</dbReference>
<evidence type="ECO:0000313" key="4">
    <source>
        <dbReference type="EMBL" id="TCD85947.1"/>
    </source>
</evidence>
<dbReference type="EMBL" id="SHPS01000019">
    <property type="protein sequence ID" value="TCD85947.1"/>
    <property type="molecule type" value="Genomic_DNA"/>
</dbReference>
<dbReference type="EMBL" id="SHSP01000009">
    <property type="protein sequence ID" value="TCF32506.1"/>
    <property type="molecule type" value="Genomic_DNA"/>
</dbReference>
<accession>A0A0S2MIB0</accession>
<evidence type="ECO:0000313" key="11">
    <source>
        <dbReference type="Proteomes" id="UP000293137"/>
    </source>
</evidence>
<dbReference type="RefSeq" id="WP_032738977.1">
    <property type="nucleotide sequence ID" value="NZ_BCYI01000044.1"/>
</dbReference>
<reference evidence="3" key="3">
    <citation type="journal article" date="2021" name="Appl. Environ. Microbiol.">
        <title>Novel 3-O-alpha-d-Galactosyl-alpha-l-Arabinofuranosidase for the Assimilation of Gum Arabic Arabinogalactan Protein in Bifidobacterium longum subsp. longum.</title>
        <authorList>
            <person name="Sasaki Y."/>
            <person name="Horigome A."/>
            <person name="Odamaki T."/>
            <person name="Xiao J.Z."/>
            <person name="Ishiwata A."/>
            <person name="Ito Y."/>
            <person name="Kitahara K."/>
            <person name="Fujita K."/>
        </authorList>
    </citation>
    <scope>NUCLEOTIDE SEQUENCE</scope>
    <source>
        <strain evidence="3">MCC00316</strain>
    </source>
</reference>
<evidence type="ECO:0000313" key="10">
    <source>
        <dbReference type="Proteomes" id="UP000292932"/>
    </source>
</evidence>
<dbReference type="Proteomes" id="UP000293137">
    <property type="component" value="Unassembled WGS sequence"/>
</dbReference>
<evidence type="ECO:0000313" key="9">
    <source>
        <dbReference type="Proteomes" id="UP000291881"/>
    </source>
</evidence>
<evidence type="ECO:0000313" key="3">
    <source>
        <dbReference type="EMBL" id="GHM71748.1"/>
    </source>
</evidence>
<feature type="transmembrane region" description="Helical" evidence="2">
    <location>
        <begin position="90"/>
        <end position="106"/>
    </location>
</feature>
<dbReference type="Proteomes" id="UP000291881">
    <property type="component" value="Unassembled WGS sequence"/>
</dbReference>
<dbReference type="Proteomes" id="UP000293441">
    <property type="component" value="Unassembled WGS sequence"/>
</dbReference>
<evidence type="ECO:0000313" key="7">
    <source>
        <dbReference type="EMBL" id="TCF39590.1"/>
    </source>
</evidence>
<dbReference type="AlphaFoldDB" id="A0A0S2MIB0"/>
<name>A0A0S2MIB0_BIFLL</name>
<dbReference type="Proteomes" id="UP000292932">
    <property type="component" value="Unassembled WGS sequence"/>
</dbReference>
<keyword evidence="2" id="KW-0472">Membrane</keyword>
<feature type="transmembrane region" description="Helical" evidence="2">
    <location>
        <begin position="112"/>
        <end position="132"/>
    </location>
</feature>
<evidence type="ECO:0000256" key="2">
    <source>
        <dbReference type="SAM" id="Phobius"/>
    </source>
</evidence>
<evidence type="ECO:0000256" key="1">
    <source>
        <dbReference type="SAM" id="MobiDB-lite"/>
    </source>
</evidence>
<evidence type="ECO:0000313" key="13">
    <source>
        <dbReference type="Proteomes" id="UP000294241"/>
    </source>
</evidence>
<evidence type="ECO:0000313" key="12">
    <source>
        <dbReference type="Proteomes" id="UP000293441"/>
    </source>
</evidence>
<evidence type="ECO:0000313" key="6">
    <source>
        <dbReference type="EMBL" id="TCF32506.1"/>
    </source>
</evidence>
<organism evidence="7 13">
    <name type="scientific">Bifidobacterium longum subsp. longum</name>
    <dbReference type="NCBI Taxonomy" id="1679"/>
    <lineage>
        <taxon>Bacteria</taxon>
        <taxon>Bacillati</taxon>
        <taxon>Actinomycetota</taxon>
        <taxon>Actinomycetes</taxon>
        <taxon>Bifidobacteriales</taxon>
        <taxon>Bifidobacteriaceae</taxon>
        <taxon>Bifidobacterium</taxon>
    </lineage>
</organism>
<dbReference type="EMBL" id="SHST01000024">
    <property type="protein sequence ID" value="TCF39590.1"/>
    <property type="molecule type" value="Genomic_DNA"/>
</dbReference>
<dbReference type="EMBL" id="BNHC01000001">
    <property type="protein sequence ID" value="GHM71748.1"/>
    <property type="molecule type" value="Genomic_DNA"/>
</dbReference>
<evidence type="ECO:0000313" key="8">
    <source>
        <dbReference type="EMBL" id="TCF70097.1"/>
    </source>
</evidence>
<feature type="region of interest" description="Disordered" evidence="1">
    <location>
        <begin position="29"/>
        <end position="48"/>
    </location>
</feature>